<protein>
    <submittedName>
        <fullName evidence="1">Uncharacterized protein</fullName>
    </submittedName>
</protein>
<evidence type="ECO:0000313" key="2">
    <source>
        <dbReference type="Proteomes" id="UP000663889"/>
    </source>
</evidence>
<comment type="caution">
    <text evidence="1">The sequence shown here is derived from an EMBL/GenBank/DDBJ whole genome shotgun (WGS) entry which is preliminary data.</text>
</comment>
<feature type="non-terminal residue" evidence="1">
    <location>
        <position position="1"/>
    </location>
</feature>
<reference evidence="1" key="1">
    <citation type="submission" date="2021-02" db="EMBL/GenBank/DDBJ databases">
        <authorList>
            <person name="Nowell W R."/>
        </authorList>
    </citation>
    <scope>NUCLEOTIDE SEQUENCE</scope>
</reference>
<accession>A0A815ZU89</accession>
<dbReference type="AlphaFoldDB" id="A0A815ZU89"/>
<dbReference type="EMBL" id="CAJNOU010021074">
    <property type="protein sequence ID" value="CAF1586896.1"/>
    <property type="molecule type" value="Genomic_DNA"/>
</dbReference>
<gene>
    <name evidence="1" type="ORF">SEV965_LOCUS40022</name>
</gene>
<organism evidence="1 2">
    <name type="scientific">Rotaria sordida</name>
    <dbReference type="NCBI Taxonomy" id="392033"/>
    <lineage>
        <taxon>Eukaryota</taxon>
        <taxon>Metazoa</taxon>
        <taxon>Spiralia</taxon>
        <taxon>Gnathifera</taxon>
        <taxon>Rotifera</taxon>
        <taxon>Eurotatoria</taxon>
        <taxon>Bdelloidea</taxon>
        <taxon>Philodinida</taxon>
        <taxon>Philodinidae</taxon>
        <taxon>Rotaria</taxon>
    </lineage>
</organism>
<proteinExistence type="predicted"/>
<evidence type="ECO:0000313" key="1">
    <source>
        <dbReference type="EMBL" id="CAF1586896.1"/>
    </source>
</evidence>
<dbReference type="Proteomes" id="UP000663889">
    <property type="component" value="Unassembled WGS sequence"/>
</dbReference>
<name>A0A815ZU89_9BILA</name>
<sequence>NHEDIMLSSHFGFQDEVNNKYRVSS</sequence>